<evidence type="ECO:0000256" key="2">
    <source>
        <dbReference type="ARBA" id="ARBA00004401"/>
    </source>
</evidence>
<evidence type="ECO:0000256" key="9">
    <source>
        <dbReference type="SAM" id="MobiDB-lite"/>
    </source>
</evidence>
<comment type="caution">
    <text evidence="11">The sequence shown here is derived from an EMBL/GenBank/DDBJ whole genome shotgun (WGS) entry which is preliminary data.</text>
</comment>
<feature type="compositionally biased region" description="Acidic residues" evidence="9">
    <location>
        <begin position="1"/>
        <end position="11"/>
    </location>
</feature>
<dbReference type="SUPFAM" id="SSF51306">
    <property type="entry name" value="LexA/Signal peptidase"/>
    <property type="match status" value="1"/>
</dbReference>
<feature type="transmembrane region" description="Helical" evidence="8">
    <location>
        <begin position="32"/>
        <end position="50"/>
    </location>
</feature>
<dbReference type="Gene3D" id="2.10.109.10">
    <property type="entry name" value="Umud Fragment, subunit A"/>
    <property type="match status" value="1"/>
</dbReference>
<evidence type="ECO:0000259" key="10">
    <source>
        <dbReference type="Pfam" id="PF10502"/>
    </source>
</evidence>
<dbReference type="PROSITE" id="PS00501">
    <property type="entry name" value="SPASE_I_1"/>
    <property type="match status" value="1"/>
</dbReference>
<feature type="domain" description="Peptidase S26" evidence="10">
    <location>
        <begin position="30"/>
        <end position="223"/>
    </location>
</feature>
<dbReference type="Pfam" id="PF10502">
    <property type="entry name" value="Peptidase_S26"/>
    <property type="match status" value="1"/>
</dbReference>
<dbReference type="RefSeq" id="WP_191211913.1">
    <property type="nucleotide sequence ID" value="NZ_JACXYU010000018.1"/>
</dbReference>
<evidence type="ECO:0000256" key="1">
    <source>
        <dbReference type="ARBA" id="ARBA00000677"/>
    </source>
</evidence>
<keyword evidence="5 8" id="KW-0645">Protease</keyword>
<dbReference type="PRINTS" id="PR00727">
    <property type="entry name" value="LEADERPTASE"/>
</dbReference>
<sequence length="236" mass="25214">MTDTPAPDESDPAPGPTPAAAPARRFGLRRSALWAAVALVLFLLVNAFAVQPYRIASGSMEPTLRVEDRVLVNKLAYRFGNHPERGDVVVFDGTGTFAADGTGEHPLARVLRTTVAAVGVGEPPGNDFVKRVVGVGGDRVTCCDEQGRIEVNGEPLTEDYLHPEGGPERASAVPFDIVVAEGRLWVMGDHRAASRDSRDHLGRPGGGTVPVEDVIGRVEWTGWPPSRWSALRNGHG</sequence>
<comment type="similarity">
    <text evidence="3 8">Belongs to the peptidase S26 family.</text>
</comment>
<dbReference type="InterPro" id="IPR000223">
    <property type="entry name" value="Pept_S26A_signal_pept_1"/>
</dbReference>
<evidence type="ECO:0000313" key="11">
    <source>
        <dbReference type="EMBL" id="MBD3934618.1"/>
    </source>
</evidence>
<accession>A0A927ID12</accession>
<feature type="active site" evidence="7">
    <location>
        <position position="59"/>
    </location>
</feature>
<evidence type="ECO:0000256" key="4">
    <source>
        <dbReference type="ARBA" id="ARBA00013208"/>
    </source>
</evidence>
<evidence type="ECO:0000256" key="6">
    <source>
        <dbReference type="ARBA" id="ARBA00022801"/>
    </source>
</evidence>
<dbReference type="InterPro" id="IPR019533">
    <property type="entry name" value="Peptidase_S26"/>
</dbReference>
<dbReference type="GO" id="GO:0004252">
    <property type="term" value="F:serine-type endopeptidase activity"/>
    <property type="evidence" value="ECO:0007669"/>
    <property type="project" value="InterPro"/>
</dbReference>
<evidence type="ECO:0000256" key="3">
    <source>
        <dbReference type="ARBA" id="ARBA00009370"/>
    </source>
</evidence>
<evidence type="ECO:0000256" key="7">
    <source>
        <dbReference type="PIRSR" id="PIRSR600223-1"/>
    </source>
</evidence>
<dbReference type="NCBIfam" id="TIGR02227">
    <property type="entry name" value="sigpep_I_bact"/>
    <property type="match status" value="1"/>
</dbReference>
<organism evidence="11 12">
    <name type="scientific">Streptomyces chumphonensis</name>
    <dbReference type="NCBI Taxonomy" id="1214925"/>
    <lineage>
        <taxon>Bacteria</taxon>
        <taxon>Bacillati</taxon>
        <taxon>Actinomycetota</taxon>
        <taxon>Actinomycetes</taxon>
        <taxon>Kitasatosporales</taxon>
        <taxon>Streptomycetaceae</taxon>
        <taxon>Streptomyces</taxon>
    </lineage>
</organism>
<evidence type="ECO:0000256" key="5">
    <source>
        <dbReference type="ARBA" id="ARBA00022670"/>
    </source>
</evidence>
<keyword evidence="8" id="KW-0812">Transmembrane</keyword>
<keyword evidence="6 8" id="KW-0378">Hydrolase</keyword>
<gene>
    <name evidence="11" type="primary">lepB</name>
    <name evidence="11" type="ORF">IF129_24030</name>
</gene>
<protein>
    <recommendedName>
        <fullName evidence="4 8">Signal peptidase I</fullName>
        <ecNumber evidence="4 8">3.4.21.89</ecNumber>
    </recommendedName>
</protein>
<keyword evidence="8" id="KW-0472">Membrane</keyword>
<dbReference type="EMBL" id="JACXYU010000018">
    <property type="protein sequence ID" value="MBD3934618.1"/>
    <property type="molecule type" value="Genomic_DNA"/>
</dbReference>
<feature type="active site" evidence="7">
    <location>
        <position position="130"/>
    </location>
</feature>
<dbReference type="AlphaFoldDB" id="A0A927ID12"/>
<feature type="region of interest" description="Disordered" evidence="9">
    <location>
        <begin position="1"/>
        <end position="22"/>
    </location>
</feature>
<dbReference type="GO" id="GO:0006465">
    <property type="term" value="P:signal peptide processing"/>
    <property type="evidence" value="ECO:0007669"/>
    <property type="project" value="InterPro"/>
</dbReference>
<dbReference type="GO" id="GO:0005886">
    <property type="term" value="C:plasma membrane"/>
    <property type="evidence" value="ECO:0007669"/>
    <property type="project" value="UniProtKB-SubCell"/>
</dbReference>
<evidence type="ECO:0000313" key="12">
    <source>
        <dbReference type="Proteomes" id="UP000632289"/>
    </source>
</evidence>
<dbReference type="PANTHER" id="PTHR43390:SF1">
    <property type="entry name" value="CHLOROPLAST PROCESSING PEPTIDASE"/>
    <property type="match status" value="1"/>
</dbReference>
<comment type="catalytic activity">
    <reaction evidence="1 8">
        <text>Cleavage of hydrophobic, N-terminal signal or leader sequences from secreted and periplasmic proteins.</text>
        <dbReference type="EC" id="3.4.21.89"/>
    </reaction>
</comment>
<dbReference type="InterPro" id="IPR019756">
    <property type="entry name" value="Pept_S26A_signal_pept_1_Ser-AS"/>
</dbReference>
<keyword evidence="8" id="KW-1133">Transmembrane helix</keyword>
<dbReference type="PANTHER" id="PTHR43390">
    <property type="entry name" value="SIGNAL PEPTIDASE I"/>
    <property type="match status" value="1"/>
</dbReference>
<dbReference type="Proteomes" id="UP000632289">
    <property type="component" value="Unassembled WGS sequence"/>
</dbReference>
<name>A0A927ID12_9ACTN</name>
<keyword evidence="12" id="KW-1185">Reference proteome</keyword>
<evidence type="ECO:0000256" key="8">
    <source>
        <dbReference type="RuleBase" id="RU362042"/>
    </source>
</evidence>
<comment type="subcellular location">
    <subcellularLocation>
        <location evidence="2">Cell membrane</location>
        <topology evidence="2">Single-pass type II membrane protein</topology>
    </subcellularLocation>
    <subcellularLocation>
        <location evidence="8">Membrane</location>
        <topology evidence="8">Single-pass type II membrane protein</topology>
    </subcellularLocation>
</comment>
<dbReference type="GO" id="GO:0009003">
    <property type="term" value="F:signal peptidase activity"/>
    <property type="evidence" value="ECO:0007669"/>
    <property type="project" value="UniProtKB-EC"/>
</dbReference>
<dbReference type="InterPro" id="IPR036286">
    <property type="entry name" value="LexA/Signal_pep-like_sf"/>
</dbReference>
<dbReference type="CDD" id="cd06530">
    <property type="entry name" value="S26_SPase_I"/>
    <property type="match status" value="1"/>
</dbReference>
<dbReference type="InterPro" id="IPR019758">
    <property type="entry name" value="Pept_S26A_signal_pept_1_CS"/>
</dbReference>
<dbReference type="EC" id="3.4.21.89" evidence="4 8"/>
<proteinExistence type="inferred from homology"/>
<dbReference type="PROSITE" id="PS00761">
    <property type="entry name" value="SPASE_I_3"/>
    <property type="match status" value="1"/>
</dbReference>
<reference evidence="11" key="1">
    <citation type="submission" date="2020-09" db="EMBL/GenBank/DDBJ databases">
        <title>Secondary metabolite and genome analysis of marine Streptomyces chumphonensis KK1-2T.</title>
        <authorList>
            <person name="Phongsopitanun W."/>
            <person name="Kanchanasin P."/>
            <person name="Pittayakhajonwut P."/>
            <person name="Suwanborirux K."/>
            <person name="Tanasupawat S."/>
        </authorList>
    </citation>
    <scope>NUCLEOTIDE SEQUENCE</scope>
    <source>
        <strain evidence="11">KK1-2</strain>
    </source>
</reference>